<evidence type="ECO:0000256" key="1">
    <source>
        <dbReference type="ARBA" id="ARBA00009320"/>
    </source>
</evidence>
<gene>
    <name evidence="2" type="ORF">nbrc107696_16130</name>
</gene>
<dbReference type="AlphaFoldDB" id="A0A7I9V785"/>
<dbReference type="GO" id="GO:0016829">
    <property type="term" value="F:lyase activity"/>
    <property type="evidence" value="ECO:0007669"/>
    <property type="project" value="UniProtKB-KW"/>
</dbReference>
<dbReference type="Gene3D" id="3.20.10.10">
    <property type="entry name" value="D-amino Acid Aminotransferase, subunit A, domain 2"/>
    <property type="match status" value="1"/>
</dbReference>
<dbReference type="GO" id="GO:0005829">
    <property type="term" value="C:cytosol"/>
    <property type="evidence" value="ECO:0007669"/>
    <property type="project" value="TreeGrafter"/>
</dbReference>
<accession>A0A7I9V785</accession>
<dbReference type="InterPro" id="IPR043131">
    <property type="entry name" value="BCAT-like_N"/>
</dbReference>
<name>A0A7I9V785_9ACTN</name>
<dbReference type="InterPro" id="IPR001544">
    <property type="entry name" value="Aminotrans_IV"/>
</dbReference>
<dbReference type="Proteomes" id="UP000444960">
    <property type="component" value="Unassembled WGS sequence"/>
</dbReference>
<dbReference type="InterPro" id="IPR036038">
    <property type="entry name" value="Aminotransferase-like"/>
</dbReference>
<reference evidence="3" key="1">
    <citation type="submission" date="2019-06" db="EMBL/GenBank/DDBJ databases">
        <title>Gordonia isolated from sludge of a wastewater treatment plant.</title>
        <authorList>
            <person name="Tamura T."/>
            <person name="Aoyama K."/>
            <person name="Kang Y."/>
            <person name="Saito S."/>
            <person name="Akiyama N."/>
            <person name="Yazawa K."/>
            <person name="Gonoi T."/>
            <person name="Mikami Y."/>
        </authorList>
    </citation>
    <scope>NUCLEOTIDE SEQUENCE [LARGE SCALE GENOMIC DNA]</scope>
    <source>
        <strain evidence="3">NBRC 107696</strain>
    </source>
</reference>
<dbReference type="PANTHER" id="PTHR42743">
    <property type="entry name" value="AMINO-ACID AMINOTRANSFERASE"/>
    <property type="match status" value="1"/>
</dbReference>
<dbReference type="NCBIfam" id="NF005887">
    <property type="entry name" value="PRK07849.1-2"/>
    <property type="match status" value="1"/>
</dbReference>
<organism evidence="2 3">
    <name type="scientific">Gordonia spumicola</name>
    <dbReference type="NCBI Taxonomy" id="589161"/>
    <lineage>
        <taxon>Bacteria</taxon>
        <taxon>Bacillati</taxon>
        <taxon>Actinomycetota</taxon>
        <taxon>Actinomycetes</taxon>
        <taxon>Mycobacteriales</taxon>
        <taxon>Gordoniaceae</taxon>
        <taxon>Gordonia</taxon>
    </lineage>
</organism>
<keyword evidence="3" id="KW-1185">Reference proteome</keyword>
<keyword evidence="2" id="KW-0456">Lyase</keyword>
<protein>
    <submittedName>
        <fullName evidence="2">4-amino-4-deoxychorismate lyase</fullName>
    </submittedName>
</protein>
<sequence length="276" mass="29099">MIVVDGDGRVHDPDVPLLHADDLAALRGDGVFETILIRDGRPRLLDAHLARLCDGASRLDLPAPDAAALRRAVGVAAHEWASGDDGCLRIVYSRGRESGGPPTCYLTVTPVPERAARARRDGVTVTLLERGVSARPWELEGAKALSYARNMAALRHAQRAGFDDAIYVSPVGAILESPRANVVAVIDGVLTTPPRDGGVLAGTTLAAVFVHADRPTAEAVLTRDDLIRADGVWLLSSLTLAARVTAVDGHELMRPSSAAPDIPAIVARAILSDSSE</sequence>
<proteinExistence type="inferred from homology"/>
<dbReference type="EMBL" id="BJOV01000003">
    <property type="protein sequence ID" value="GEE01167.1"/>
    <property type="molecule type" value="Genomic_DNA"/>
</dbReference>
<dbReference type="InterPro" id="IPR050571">
    <property type="entry name" value="Class-IV_PLP-Dep_Aminotrnsfr"/>
</dbReference>
<dbReference type="Pfam" id="PF01063">
    <property type="entry name" value="Aminotran_4"/>
    <property type="match status" value="1"/>
</dbReference>
<dbReference type="SUPFAM" id="SSF56752">
    <property type="entry name" value="D-aminoacid aminotransferase-like PLP-dependent enzymes"/>
    <property type="match status" value="1"/>
</dbReference>
<dbReference type="GO" id="GO:0046394">
    <property type="term" value="P:carboxylic acid biosynthetic process"/>
    <property type="evidence" value="ECO:0007669"/>
    <property type="project" value="UniProtKB-ARBA"/>
</dbReference>
<comment type="caution">
    <text evidence="2">The sequence shown here is derived from an EMBL/GenBank/DDBJ whole genome shotgun (WGS) entry which is preliminary data.</text>
</comment>
<dbReference type="PANTHER" id="PTHR42743:SF11">
    <property type="entry name" value="AMINODEOXYCHORISMATE LYASE"/>
    <property type="match status" value="1"/>
</dbReference>
<evidence type="ECO:0000313" key="3">
    <source>
        <dbReference type="Proteomes" id="UP000444960"/>
    </source>
</evidence>
<evidence type="ECO:0000313" key="2">
    <source>
        <dbReference type="EMBL" id="GEE01167.1"/>
    </source>
</evidence>
<dbReference type="InterPro" id="IPR043132">
    <property type="entry name" value="BCAT-like_C"/>
</dbReference>
<dbReference type="Gene3D" id="3.30.470.10">
    <property type="match status" value="1"/>
</dbReference>
<comment type="similarity">
    <text evidence="1">Belongs to the class-IV pyridoxal-phosphate-dependent aminotransferase family.</text>
</comment>
<dbReference type="NCBIfam" id="NF005886">
    <property type="entry name" value="PRK07849.1-1"/>
    <property type="match status" value="1"/>
</dbReference>